<dbReference type="InterPro" id="IPR036866">
    <property type="entry name" value="RibonucZ/Hydroxyglut_hydro"/>
</dbReference>
<comment type="caution">
    <text evidence="1">The sequence shown here is derived from an EMBL/GenBank/DDBJ whole genome shotgun (WGS) entry which is preliminary data.</text>
</comment>
<organism evidence="1 2">
    <name type="scientific">Candidatus Berkelbacteria bacterium Gr01-1014_85</name>
    <dbReference type="NCBI Taxonomy" id="2017150"/>
    <lineage>
        <taxon>Bacteria</taxon>
        <taxon>Candidatus Berkelbacteria</taxon>
    </lineage>
</organism>
<evidence type="ECO:0000313" key="2">
    <source>
        <dbReference type="Proteomes" id="UP000316253"/>
    </source>
</evidence>
<dbReference type="AlphaFoldDB" id="A0A554JD90"/>
<gene>
    <name evidence="1" type="ORF">CEO22_131</name>
</gene>
<evidence type="ECO:0008006" key="3">
    <source>
        <dbReference type="Google" id="ProtNLM"/>
    </source>
</evidence>
<dbReference type="EMBL" id="VMFD01000009">
    <property type="protein sequence ID" value="TSC66347.1"/>
    <property type="molecule type" value="Genomic_DNA"/>
</dbReference>
<evidence type="ECO:0000313" key="1">
    <source>
        <dbReference type="EMBL" id="TSC66347.1"/>
    </source>
</evidence>
<proteinExistence type="predicted"/>
<sequence length="160" mass="17908">MLIKRLDPQTLQLKGKSVTIELGQTVTIAGHQIESPGEYELSGVSLEWPTADVRLVRFEDCYILQLYNLNRLLTDEELEQVGIATILILPVGGTEAKGLEPKMAVEVMNQIDPSLVILNQYESVEPFRTAYPKGLEVAPELKITNTTLPEERQVYVIDNV</sequence>
<protein>
    <recommendedName>
        <fullName evidence="3">Zn-dependent hydrolase of the beta-lactamase fold-like protein</fullName>
    </recommendedName>
</protein>
<reference evidence="1 2" key="1">
    <citation type="submission" date="2017-08" db="EMBL/GenBank/DDBJ databases">
        <title>Mechanisms for carbon and nitrogen cycling indicate functional differentiation within the Candidate Phyla Radiation.</title>
        <authorList>
            <person name="Danczak R.E."/>
            <person name="Johnston M.D."/>
            <person name="Kenah C."/>
            <person name="Slattery M."/>
            <person name="Wrighton K.C."/>
            <person name="Wilkins M.J."/>
        </authorList>
    </citation>
    <scope>NUCLEOTIDE SEQUENCE [LARGE SCALE GENOMIC DNA]</scope>
    <source>
        <strain evidence="1">Gr01-1014_85</strain>
    </source>
</reference>
<name>A0A554JD90_9BACT</name>
<dbReference type="Gene3D" id="3.60.15.10">
    <property type="entry name" value="Ribonuclease Z/Hydroxyacylglutathione hydrolase-like"/>
    <property type="match status" value="1"/>
</dbReference>
<accession>A0A554JD90</accession>
<dbReference type="Proteomes" id="UP000316253">
    <property type="component" value="Unassembled WGS sequence"/>
</dbReference>